<organism evidence="3 4">
    <name type="scientific">Stylosanthes scabra</name>
    <dbReference type="NCBI Taxonomy" id="79078"/>
    <lineage>
        <taxon>Eukaryota</taxon>
        <taxon>Viridiplantae</taxon>
        <taxon>Streptophyta</taxon>
        <taxon>Embryophyta</taxon>
        <taxon>Tracheophyta</taxon>
        <taxon>Spermatophyta</taxon>
        <taxon>Magnoliopsida</taxon>
        <taxon>eudicotyledons</taxon>
        <taxon>Gunneridae</taxon>
        <taxon>Pentapetalae</taxon>
        <taxon>rosids</taxon>
        <taxon>fabids</taxon>
        <taxon>Fabales</taxon>
        <taxon>Fabaceae</taxon>
        <taxon>Papilionoideae</taxon>
        <taxon>50 kb inversion clade</taxon>
        <taxon>dalbergioids sensu lato</taxon>
        <taxon>Dalbergieae</taxon>
        <taxon>Pterocarpus clade</taxon>
        <taxon>Stylosanthes</taxon>
    </lineage>
</organism>
<sequence length="188" mass="21472">MLTVEEKRTWIAVVPIVFFMYVRMHHVDRVKRRLGGEQQVPEDPLSVRGERTSTSRLGISSGMMTGEPGSQPSVRSRSPLRSIRSCRYSSTLSGGRRHAQFGFFPLLMRFMILVWMLFLMTFQALLLSLWSSYLCRGMCRLRPRIVGMQFRPNIRRQAHGGCGRGAVGEPQRPIGAIDFEEEPQRPCA</sequence>
<evidence type="ECO:0000256" key="2">
    <source>
        <dbReference type="SAM" id="Phobius"/>
    </source>
</evidence>
<comment type="caution">
    <text evidence="3">The sequence shown here is derived from an EMBL/GenBank/DDBJ whole genome shotgun (WGS) entry which is preliminary data.</text>
</comment>
<name>A0ABU6RDB2_9FABA</name>
<keyword evidence="2" id="KW-0812">Transmembrane</keyword>
<keyword evidence="4" id="KW-1185">Reference proteome</keyword>
<keyword evidence="2" id="KW-1133">Transmembrane helix</keyword>
<gene>
    <name evidence="3" type="ORF">PIB30_035423</name>
</gene>
<protein>
    <submittedName>
        <fullName evidence="3">Uncharacterized protein</fullName>
    </submittedName>
</protein>
<dbReference type="EMBL" id="JASCZI010030377">
    <property type="protein sequence ID" value="MED6121986.1"/>
    <property type="molecule type" value="Genomic_DNA"/>
</dbReference>
<feature type="region of interest" description="Disordered" evidence="1">
    <location>
        <begin position="57"/>
        <end position="77"/>
    </location>
</feature>
<reference evidence="3 4" key="1">
    <citation type="journal article" date="2023" name="Plants (Basel)">
        <title>Bridging the Gap: Combining Genomics and Transcriptomics Approaches to Understand Stylosanthes scabra, an Orphan Legume from the Brazilian Caatinga.</title>
        <authorList>
            <person name="Ferreira-Neto J.R.C."/>
            <person name="da Silva M.D."/>
            <person name="Binneck E."/>
            <person name="de Melo N.F."/>
            <person name="da Silva R.H."/>
            <person name="de Melo A.L.T.M."/>
            <person name="Pandolfi V."/>
            <person name="Bustamante F.O."/>
            <person name="Brasileiro-Vidal A.C."/>
            <person name="Benko-Iseppon A.M."/>
        </authorList>
    </citation>
    <scope>NUCLEOTIDE SEQUENCE [LARGE SCALE GENOMIC DNA]</scope>
    <source>
        <tissue evidence="3">Leaves</tissue>
    </source>
</reference>
<dbReference type="Proteomes" id="UP001341840">
    <property type="component" value="Unassembled WGS sequence"/>
</dbReference>
<feature type="transmembrane region" description="Helical" evidence="2">
    <location>
        <begin position="106"/>
        <end position="130"/>
    </location>
</feature>
<evidence type="ECO:0000313" key="3">
    <source>
        <dbReference type="EMBL" id="MED6121986.1"/>
    </source>
</evidence>
<proteinExistence type="predicted"/>
<evidence type="ECO:0000313" key="4">
    <source>
        <dbReference type="Proteomes" id="UP001341840"/>
    </source>
</evidence>
<evidence type="ECO:0000256" key="1">
    <source>
        <dbReference type="SAM" id="MobiDB-lite"/>
    </source>
</evidence>
<accession>A0ABU6RDB2</accession>
<keyword evidence="2" id="KW-0472">Membrane</keyword>